<proteinExistence type="predicted"/>
<evidence type="ECO:0000256" key="1">
    <source>
        <dbReference type="SAM" id="Phobius"/>
    </source>
</evidence>
<dbReference type="Proteomes" id="UP001471651">
    <property type="component" value="Unassembled WGS sequence"/>
</dbReference>
<evidence type="ECO:0000313" key="3">
    <source>
        <dbReference type="EMBL" id="MEP7728456.1"/>
    </source>
</evidence>
<protein>
    <submittedName>
        <fullName evidence="3">DUF3301 domain-containing protein</fullName>
    </submittedName>
</protein>
<dbReference type="Pfam" id="PF11743">
    <property type="entry name" value="DUF3301"/>
    <property type="match status" value="1"/>
</dbReference>
<dbReference type="EMBL" id="JBDYKN010000002">
    <property type="protein sequence ID" value="MEP7728456.1"/>
    <property type="molecule type" value="Genomic_DNA"/>
</dbReference>
<organism evidence="2 4">
    <name type="scientific">Marinomonas primoryensis</name>
    <dbReference type="NCBI Taxonomy" id="178399"/>
    <lineage>
        <taxon>Bacteria</taxon>
        <taxon>Pseudomonadati</taxon>
        <taxon>Pseudomonadota</taxon>
        <taxon>Gammaproteobacteria</taxon>
        <taxon>Oceanospirillales</taxon>
        <taxon>Oceanospirillaceae</taxon>
        <taxon>Marinomonas</taxon>
    </lineage>
</organism>
<keyword evidence="5" id="KW-1185">Reference proteome</keyword>
<dbReference type="EMBL" id="CP016181">
    <property type="protein sequence ID" value="AWY01337.1"/>
    <property type="molecule type" value="Genomic_DNA"/>
</dbReference>
<keyword evidence="1" id="KW-0472">Membrane</keyword>
<keyword evidence="1" id="KW-0812">Transmembrane</keyword>
<evidence type="ECO:0000313" key="2">
    <source>
        <dbReference type="EMBL" id="AWY01337.1"/>
    </source>
</evidence>
<accession>A0A2Z4PVA2</accession>
<dbReference type="InterPro" id="IPR021732">
    <property type="entry name" value="DUF3301"/>
</dbReference>
<dbReference type="AlphaFoldDB" id="A0A2Z4PVA2"/>
<name>A0A2Z4PVA2_9GAMM</name>
<gene>
    <name evidence="2" type="ORF">A8139_16265</name>
    <name evidence="3" type="ORF">ABKW32_03275</name>
</gene>
<reference evidence="3 5" key="2">
    <citation type="submission" date="2024-05" db="EMBL/GenBank/DDBJ databases">
        <authorList>
            <person name="Busch G.E."/>
            <person name="Sharma I."/>
        </authorList>
    </citation>
    <scope>NUCLEOTIDE SEQUENCE [LARGE SCALE GENOMIC DNA]</scope>
    <source>
        <strain evidence="3 5">23GB23</strain>
    </source>
</reference>
<evidence type="ECO:0000313" key="5">
    <source>
        <dbReference type="Proteomes" id="UP001471651"/>
    </source>
</evidence>
<reference evidence="2 4" key="1">
    <citation type="submission" date="2016-06" db="EMBL/GenBank/DDBJ databases">
        <title>The sequenced genome of the ice-adhering bacterium Marinomonas primoryensis, from Antarctica.</title>
        <authorList>
            <person name="Graham L."/>
            <person name="Vance T.D.R."/>
            <person name="Davies P.L."/>
        </authorList>
    </citation>
    <scope>NUCLEOTIDE SEQUENCE [LARGE SCALE GENOMIC DNA]</scope>
    <source>
        <strain evidence="2 4">AceL</strain>
    </source>
</reference>
<dbReference type="OrthoDB" id="5959530at2"/>
<dbReference type="RefSeq" id="WP_112139778.1">
    <property type="nucleotide sequence ID" value="NZ_BAAAEF010000013.1"/>
</dbReference>
<evidence type="ECO:0000313" key="4">
    <source>
        <dbReference type="Proteomes" id="UP000249898"/>
    </source>
</evidence>
<keyword evidence="1" id="KW-1133">Transmembrane helix</keyword>
<sequence length="104" mass="12068">MNLQLSDIVIFLLIATTIYTWWSNATIREQALVRVKQHCESLNLQLLEGSVAGNKWRPTWHQGQVKIKRVYKFEFSSSGVARYSGKISYLGNQQVKIWLSPHDF</sequence>
<dbReference type="Proteomes" id="UP000249898">
    <property type="component" value="Chromosome"/>
</dbReference>
<feature type="transmembrane region" description="Helical" evidence="1">
    <location>
        <begin position="6"/>
        <end position="22"/>
    </location>
</feature>